<dbReference type="EMBL" id="MEZX01000002">
    <property type="protein sequence ID" value="OGD64730.1"/>
    <property type="molecule type" value="Genomic_DNA"/>
</dbReference>
<evidence type="ECO:0008006" key="4">
    <source>
        <dbReference type="Google" id="ProtNLM"/>
    </source>
</evidence>
<sequence length="148" mass="16142">MKIYNLFAAFALLLLGTMGCAGVGGGGDSIASLTQSRMNSLSNTLNSGVVGTVMENFSSDFVDNSTGELLTREQYRQRVANFFAAGGREHFEDLQAGNLTDEGAGEFSQTYTGTKVVEINRRVDRLNFRLVYSFRIVGGACLIRYTQQ</sequence>
<evidence type="ECO:0000313" key="3">
    <source>
        <dbReference type="Proteomes" id="UP000177481"/>
    </source>
</evidence>
<keyword evidence="1" id="KW-0732">Signal</keyword>
<gene>
    <name evidence="2" type="ORF">A3A71_01605</name>
</gene>
<comment type="caution">
    <text evidence="2">The sequence shown here is derived from an EMBL/GenBank/DDBJ whole genome shotgun (WGS) entry which is preliminary data.</text>
</comment>
<dbReference type="Proteomes" id="UP000177481">
    <property type="component" value="Unassembled WGS sequence"/>
</dbReference>
<evidence type="ECO:0000313" key="2">
    <source>
        <dbReference type="EMBL" id="OGD64730.1"/>
    </source>
</evidence>
<evidence type="ECO:0000256" key="1">
    <source>
        <dbReference type="SAM" id="SignalP"/>
    </source>
</evidence>
<organism evidence="2 3">
    <name type="scientific">Candidatus Berkelbacteria bacterium RIFCSPLOWO2_01_FULL_50_28</name>
    <dbReference type="NCBI Taxonomy" id="1797471"/>
    <lineage>
        <taxon>Bacteria</taxon>
        <taxon>Candidatus Berkelbacteria</taxon>
    </lineage>
</organism>
<feature type="chain" id="PRO_5009518310" description="DUF3887 domain-containing protein" evidence="1">
    <location>
        <begin position="22"/>
        <end position="148"/>
    </location>
</feature>
<proteinExistence type="predicted"/>
<dbReference type="PROSITE" id="PS51257">
    <property type="entry name" value="PROKAR_LIPOPROTEIN"/>
    <property type="match status" value="1"/>
</dbReference>
<reference evidence="2 3" key="1">
    <citation type="journal article" date="2016" name="Nat. Commun.">
        <title>Thousands of microbial genomes shed light on interconnected biogeochemical processes in an aquifer system.</title>
        <authorList>
            <person name="Anantharaman K."/>
            <person name="Brown C.T."/>
            <person name="Hug L.A."/>
            <person name="Sharon I."/>
            <person name="Castelle C.J."/>
            <person name="Probst A.J."/>
            <person name="Thomas B.C."/>
            <person name="Singh A."/>
            <person name="Wilkins M.J."/>
            <person name="Karaoz U."/>
            <person name="Brodie E.L."/>
            <person name="Williams K.H."/>
            <person name="Hubbard S.S."/>
            <person name="Banfield J.F."/>
        </authorList>
    </citation>
    <scope>NUCLEOTIDE SEQUENCE [LARGE SCALE GENOMIC DNA]</scope>
</reference>
<name>A0A1F5EBQ8_9BACT</name>
<dbReference type="AlphaFoldDB" id="A0A1F5EBQ8"/>
<dbReference type="STRING" id="1797471.A3A71_01605"/>
<protein>
    <recommendedName>
        <fullName evidence="4">DUF3887 domain-containing protein</fullName>
    </recommendedName>
</protein>
<accession>A0A1F5EBQ8</accession>
<feature type="signal peptide" evidence="1">
    <location>
        <begin position="1"/>
        <end position="21"/>
    </location>
</feature>